<keyword evidence="4 6" id="KW-0378">Hydrolase</keyword>
<gene>
    <name evidence="6" type="primary">fau-1</name>
    <name evidence="8" type="ORF">SAMN04487945_1564</name>
</gene>
<proteinExistence type="inferred from homology"/>
<keyword evidence="3 6" id="KW-0255">Endonuclease</keyword>
<keyword evidence="9" id="KW-1185">Reference proteome</keyword>
<evidence type="ECO:0000256" key="1">
    <source>
        <dbReference type="ARBA" id="ARBA00022552"/>
    </source>
</evidence>
<protein>
    <recommendedName>
        <fullName evidence="6">Probable ribonuclease FAU-1</fullName>
        <ecNumber evidence="6">3.1.26.-</ecNumber>
    </recommendedName>
    <alternativeName>
        <fullName evidence="6">RNA-binding protein FAU-1</fullName>
    </alternativeName>
</protein>
<comment type="function">
    <text evidence="6">Probable RNase involved in rRNA stability through maturation and/or degradation of precursor rRNAs. Binds to RNA in loop regions with AU-rich sequences.</text>
</comment>
<dbReference type="EC" id="3.1.26.-" evidence="6"/>
<dbReference type="PANTHER" id="PTHR39159">
    <property type="match status" value="1"/>
</dbReference>
<keyword evidence="5 6" id="KW-0694">RNA-binding</keyword>
<sequence length="469" mass="50144">MTSVRVRGIYATALTRAFREAGFDVVAASPPIRERFDAAFDAAEPDADVWMTDDRQGVGVAGPDDHVDELRGVLADLGRDAFVWTDPVPRGAVFDGVVDRTVGGGAILDLGDDREAYLPFGNTDEHVDDGDRLRVGIREPAAPWSDDRAVAAADVSVSGALASLDRGVDALVSGAAADREQLARTAELLDPDVPENWGVYWNYDATDADMDALGDTLDALADRAQAVEDALADADDDSEPGLVAAPESTLWAWFGRESRSALDDQRRAVTDTMPGHHRVKAGSEAASGAVDFAESLGVDLDDLPFGVVTDQFGPTEGDSVALHHGKPDGSMFSLGRGEVTDRDVETGRVTVERQMSGGGTYDALGVDREAGDTATTRFTEGNWWYPTVYRGEDGERKGTYLNVCTPVEVFPDTVRYVDLHVDVVKHADGTVEVVDEAELQDCVDDGLVSDALAEQALSVARRVKSAVEN</sequence>
<dbReference type="STRING" id="355548.SAMN04487945_1564"/>
<dbReference type="SUPFAM" id="SSF159234">
    <property type="entry name" value="FomD-like"/>
    <property type="match status" value="1"/>
</dbReference>
<evidence type="ECO:0000256" key="3">
    <source>
        <dbReference type="ARBA" id="ARBA00022759"/>
    </source>
</evidence>
<dbReference type="InterPro" id="IPR050212">
    <property type="entry name" value="Ntdp-like"/>
</dbReference>
<reference evidence="8 9" key="1">
    <citation type="submission" date="2016-10" db="EMBL/GenBank/DDBJ databases">
        <authorList>
            <person name="de Groot N.N."/>
        </authorList>
    </citation>
    <scope>NUCLEOTIDE SEQUENCE [LARGE SCALE GENOMIC DNA]</scope>
    <source>
        <strain evidence="8 9">CGMCC 1.5337</strain>
    </source>
</reference>
<name>A0A1I0PBA6_9EURY</name>
<evidence type="ECO:0000259" key="7">
    <source>
        <dbReference type="Pfam" id="PF04167"/>
    </source>
</evidence>
<evidence type="ECO:0000313" key="8">
    <source>
        <dbReference type="EMBL" id="SEW11663.1"/>
    </source>
</evidence>
<dbReference type="OrthoDB" id="84798at2157"/>
<dbReference type="GO" id="GO:0035925">
    <property type="term" value="F:mRNA 3'-UTR AU-rich region binding"/>
    <property type="evidence" value="ECO:0007669"/>
    <property type="project" value="UniProtKB-UniRule"/>
</dbReference>
<dbReference type="InterPro" id="IPR035930">
    <property type="entry name" value="FomD-like_sf"/>
</dbReference>
<dbReference type="HAMAP" id="MF_01910">
    <property type="entry name" value="RNA_binding_AU_1"/>
    <property type="match status" value="1"/>
</dbReference>
<dbReference type="GO" id="GO:0016891">
    <property type="term" value="F:RNA endonuclease activity producing 5'-phosphomonoesters, hydrolytic mechanism"/>
    <property type="evidence" value="ECO:0007669"/>
    <property type="project" value="UniProtKB-UniRule"/>
</dbReference>
<comment type="similarity">
    <text evidence="6">Belongs to the FAU-1 family.</text>
</comment>
<evidence type="ECO:0000256" key="5">
    <source>
        <dbReference type="ARBA" id="ARBA00022884"/>
    </source>
</evidence>
<dbReference type="GO" id="GO:0006364">
    <property type="term" value="P:rRNA processing"/>
    <property type="evidence" value="ECO:0007669"/>
    <property type="project" value="UniProtKB-UniRule"/>
</dbReference>
<feature type="domain" description="DUF402" evidence="7">
    <location>
        <begin position="328"/>
        <end position="468"/>
    </location>
</feature>
<dbReference type="Pfam" id="PF04167">
    <property type="entry name" value="DUF402"/>
    <property type="match status" value="1"/>
</dbReference>
<dbReference type="PANTHER" id="PTHR39159:SF1">
    <property type="entry name" value="UPF0374 PROTEIN YGAC"/>
    <property type="match status" value="1"/>
</dbReference>
<accession>A0A1I0PBA6</accession>
<dbReference type="EMBL" id="FOJA01000001">
    <property type="protein sequence ID" value="SEW11663.1"/>
    <property type="molecule type" value="Genomic_DNA"/>
</dbReference>
<evidence type="ECO:0000256" key="4">
    <source>
        <dbReference type="ARBA" id="ARBA00022801"/>
    </source>
</evidence>
<dbReference type="Gene3D" id="2.40.380.10">
    <property type="entry name" value="FomD-like"/>
    <property type="match status" value="1"/>
</dbReference>
<dbReference type="InterPro" id="IPR007295">
    <property type="entry name" value="DUF402"/>
</dbReference>
<evidence type="ECO:0000256" key="2">
    <source>
        <dbReference type="ARBA" id="ARBA00022722"/>
    </source>
</evidence>
<dbReference type="Proteomes" id="UP000198518">
    <property type="component" value="Unassembled WGS sequence"/>
</dbReference>
<organism evidence="8 9">
    <name type="scientific">Halobacterium jilantaiense</name>
    <dbReference type="NCBI Taxonomy" id="355548"/>
    <lineage>
        <taxon>Archaea</taxon>
        <taxon>Methanobacteriati</taxon>
        <taxon>Methanobacteriota</taxon>
        <taxon>Stenosarchaea group</taxon>
        <taxon>Halobacteria</taxon>
        <taxon>Halobacteriales</taxon>
        <taxon>Halobacteriaceae</taxon>
        <taxon>Halobacterium</taxon>
    </lineage>
</organism>
<dbReference type="PIRSF" id="PIRSF018644">
    <property type="entry name" value="RNA-binding_FAU-1"/>
    <property type="match status" value="1"/>
</dbReference>
<dbReference type="InterPro" id="IPR016730">
    <property type="entry name" value="RNA-bd_FAU-1"/>
</dbReference>
<dbReference type="AlphaFoldDB" id="A0A1I0PBA6"/>
<evidence type="ECO:0000256" key="6">
    <source>
        <dbReference type="HAMAP-Rule" id="MF_01910"/>
    </source>
</evidence>
<keyword evidence="2 6" id="KW-0540">Nuclease</keyword>
<evidence type="ECO:0000313" key="9">
    <source>
        <dbReference type="Proteomes" id="UP000198518"/>
    </source>
</evidence>
<keyword evidence="1 6" id="KW-0698">rRNA processing</keyword>
<dbReference type="RefSeq" id="WP_089668768.1">
    <property type="nucleotide sequence ID" value="NZ_FOJA01000001.1"/>
</dbReference>